<evidence type="ECO:0000256" key="1">
    <source>
        <dbReference type="SAM" id="MobiDB-lite"/>
    </source>
</evidence>
<feature type="compositionally biased region" description="Basic and acidic residues" evidence="1">
    <location>
        <begin position="1"/>
        <end position="16"/>
    </location>
</feature>
<sequence>MPEETRIDLESLEQKARAASPGPWVVHADGMTFGSSDRSTNPGVDTADGQVVCWWGTGLCGIPQNQDADFIASANPETVLALIAEVRALRADAERYRWLRDPDGQEDLGSEYNMPPIICGYAEHEDILANDALDRAIDLGMEATKP</sequence>
<feature type="region of interest" description="Disordered" evidence="1">
    <location>
        <begin position="1"/>
        <end position="23"/>
    </location>
</feature>
<name>A0A7D5W1P3_PSEPU</name>
<accession>A0A7D5W1P3</accession>
<evidence type="ECO:0000313" key="3">
    <source>
        <dbReference type="Proteomes" id="UP000510934"/>
    </source>
</evidence>
<reference evidence="2 3" key="1">
    <citation type="journal article" date="2009" name="Mikrobiologiia">
        <title>[Phenanthren biodegradation and interaction of Pseudomonas putida BS3701 and Burkholderia sp.BS3702 in plant rhizosphere].</title>
        <authorList>
            <person name="Ovchinnikova A.A."/>
            <person name="Vetrova A.A."/>
            <person name="Filonov A.E."/>
            <person name="Boronin A.M."/>
        </authorList>
    </citation>
    <scope>NUCLEOTIDE SEQUENCE [LARGE SCALE GENOMIC DNA]</scope>
    <source>
        <strain evidence="2 3">BS3701</strain>
    </source>
</reference>
<proteinExistence type="predicted"/>
<protein>
    <submittedName>
        <fullName evidence="2">Uncharacterized protein</fullName>
    </submittedName>
</protein>
<gene>
    <name evidence="2" type="ORF">H0H12_10000</name>
</gene>
<evidence type="ECO:0000313" key="2">
    <source>
        <dbReference type="EMBL" id="QLJ16226.1"/>
    </source>
</evidence>
<dbReference type="Proteomes" id="UP000510934">
    <property type="component" value="Chromosome"/>
</dbReference>
<dbReference type="RefSeq" id="WP_180689644.1">
    <property type="nucleotide sequence ID" value="NZ_CP059052.1"/>
</dbReference>
<organism evidence="2 3">
    <name type="scientific">Pseudomonas putida</name>
    <name type="common">Arthrobacter siderocapsulatus</name>
    <dbReference type="NCBI Taxonomy" id="303"/>
    <lineage>
        <taxon>Bacteria</taxon>
        <taxon>Pseudomonadati</taxon>
        <taxon>Pseudomonadota</taxon>
        <taxon>Gammaproteobacteria</taxon>
        <taxon>Pseudomonadales</taxon>
        <taxon>Pseudomonadaceae</taxon>
        <taxon>Pseudomonas</taxon>
    </lineage>
</organism>
<dbReference type="AlphaFoldDB" id="A0A7D5W1P3"/>
<dbReference type="EMBL" id="CP059052">
    <property type="protein sequence ID" value="QLJ16226.1"/>
    <property type="molecule type" value="Genomic_DNA"/>
</dbReference>